<evidence type="ECO:0000256" key="5">
    <source>
        <dbReference type="ARBA" id="ARBA00022723"/>
    </source>
</evidence>
<dbReference type="SUPFAM" id="SSF51182">
    <property type="entry name" value="RmlC-like cupins"/>
    <property type="match status" value="1"/>
</dbReference>
<accession>A0ABY9DUC5</accession>
<evidence type="ECO:0000256" key="8">
    <source>
        <dbReference type="ARBA" id="ARBA00023211"/>
    </source>
</evidence>
<dbReference type="PANTHER" id="PTHR31238">
    <property type="entry name" value="GERMIN-LIKE PROTEIN SUBFAMILY 3 MEMBER 3"/>
    <property type="match status" value="1"/>
</dbReference>
<comment type="subcellular location">
    <subcellularLocation>
        <location evidence="1">Secreted</location>
        <location evidence="1">Extracellular space</location>
        <location evidence="1">Apoplast</location>
    </subcellularLocation>
</comment>
<dbReference type="Pfam" id="PF00190">
    <property type="entry name" value="Cupin_1"/>
    <property type="match status" value="1"/>
</dbReference>
<keyword evidence="3" id="KW-0052">Apoplast</keyword>
<evidence type="ECO:0000256" key="1">
    <source>
        <dbReference type="ARBA" id="ARBA00004271"/>
    </source>
</evidence>
<feature type="region of interest" description="Disordered" evidence="9">
    <location>
        <begin position="403"/>
        <end position="446"/>
    </location>
</feature>
<keyword evidence="6" id="KW-1015">Disulfide bond</keyword>
<evidence type="ECO:0000256" key="9">
    <source>
        <dbReference type="SAM" id="MobiDB-lite"/>
    </source>
</evidence>
<keyword evidence="8" id="KW-0464">Manganese</keyword>
<evidence type="ECO:0000256" key="2">
    <source>
        <dbReference type="ARBA" id="ARBA00007456"/>
    </source>
</evidence>
<name>A0ABY9DUC5_VITVI</name>
<evidence type="ECO:0000256" key="7">
    <source>
        <dbReference type="ARBA" id="ARBA00023180"/>
    </source>
</evidence>
<evidence type="ECO:0000313" key="11">
    <source>
        <dbReference type="EMBL" id="WKA10663.1"/>
    </source>
</evidence>
<dbReference type="CDD" id="cd02241">
    <property type="entry name" value="cupin_OxOx"/>
    <property type="match status" value="1"/>
</dbReference>
<dbReference type="InterPro" id="IPR001929">
    <property type="entry name" value="Germin"/>
</dbReference>
<evidence type="ECO:0000256" key="3">
    <source>
        <dbReference type="ARBA" id="ARBA00022523"/>
    </source>
</evidence>
<dbReference type="EMBL" id="CP126665">
    <property type="protein sequence ID" value="WKA10663.1"/>
    <property type="molecule type" value="Genomic_DNA"/>
</dbReference>
<feature type="domain" description="Cupin type-1" evidence="10">
    <location>
        <begin position="36"/>
        <end position="182"/>
    </location>
</feature>
<evidence type="ECO:0000259" key="10">
    <source>
        <dbReference type="SMART" id="SM00835"/>
    </source>
</evidence>
<sequence>MIGSDSLQLSTQVLVQVEMSRLYSATTVTVDDFVYSGLSVPGNTSTIFNAAINTAFVDKFPGLNGLGVSMARADIAPGGVIPMHTHPGASEMILIAKGSITAGLISSDNTVYLKTLKEGDIMVFPQGLLHFQVNTGWTQALLWVSFGSSSLGLQILSNALFSNNLPSELIEKTTFLYDDEVKRLKALLGGSRDPLIGKKDLSHAPGIFIPQDSHLPNSNGTPRNGIDIGGCDMGNKPKIEDMEMNLMSMEDGKMGMVTDSLIGSISEAMLGHVIRCTFTAKIWSTLHEVFEIQYKARILQLRQQLQLKKGATPVDEYVLKKRTLADCLIAASQPISTDEVILYILSSLGLEYESVVVNITSKDHITLQRVMFMLQNHEQRIESCESTTQVDVNGTSAHYAAKENSFNSSYNRGNDNYRGRPRGSWGGGGGQNQSKNKPIYQVCKKP</sequence>
<dbReference type="PRINTS" id="PR00325">
    <property type="entry name" value="GERMIN"/>
</dbReference>
<dbReference type="InterPro" id="IPR006045">
    <property type="entry name" value="Cupin_1"/>
</dbReference>
<keyword evidence="7" id="KW-0325">Glycoprotein</keyword>
<keyword evidence="5" id="KW-0479">Metal-binding</keyword>
<dbReference type="InterPro" id="IPR019780">
    <property type="entry name" value="Germin_Mn-BS"/>
</dbReference>
<keyword evidence="4" id="KW-0964">Secreted</keyword>
<feature type="compositionally biased region" description="Polar residues" evidence="9">
    <location>
        <begin position="404"/>
        <end position="414"/>
    </location>
</feature>
<evidence type="ECO:0000256" key="4">
    <source>
        <dbReference type="ARBA" id="ARBA00022525"/>
    </source>
</evidence>
<dbReference type="InterPro" id="IPR014710">
    <property type="entry name" value="RmlC-like_jellyroll"/>
</dbReference>
<dbReference type="SMART" id="SM00835">
    <property type="entry name" value="Cupin_1"/>
    <property type="match status" value="1"/>
</dbReference>
<dbReference type="Gene3D" id="2.60.120.10">
    <property type="entry name" value="Jelly Rolls"/>
    <property type="match status" value="1"/>
</dbReference>
<dbReference type="Proteomes" id="UP001227230">
    <property type="component" value="Chromosome 18"/>
</dbReference>
<dbReference type="InterPro" id="IPR011051">
    <property type="entry name" value="RmlC_Cupin_sf"/>
</dbReference>
<evidence type="ECO:0000256" key="6">
    <source>
        <dbReference type="ARBA" id="ARBA00023157"/>
    </source>
</evidence>
<keyword evidence="12" id="KW-1185">Reference proteome</keyword>
<dbReference type="Pfam" id="PF14223">
    <property type="entry name" value="Retrotran_gag_2"/>
    <property type="match status" value="1"/>
</dbReference>
<protein>
    <recommendedName>
        <fullName evidence="10">Cupin type-1 domain-containing protein</fullName>
    </recommendedName>
</protein>
<comment type="similarity">
    <text evidence="2">Belongs to the germin family.</text>
</comment>
<gene>
    <name evidence="11" type="ORF">VitviT2T_028225</name>
</gene>
<reference evidence="11 12" key="1">
    <citation type="journal article" date="2023" name="Hortic Res">
        <title>The complete reference genome for grapevine (Vitis vinifera L.) genetics and breeding.</title>
        <authorList>
            <person name="Shi X."/>
            <person name="Cao S."/>
            <person name="Wang X."/>
            <person name="Huang S."/>
            <person name="Wang Y."/>
            <person name="Liu Z."/>
            <person name="Liu W."/>
            <person name="Leng X."/>
            <person name="Peng Y."/>
            <person name="Wang N."/>
            <person name="Wang Y."/>
            <person name="Ma Z."/>
            <person name="Xu X."/>
            <person name="Zhang F."/>
            <person name="Xue H."/>
            <person name="Zhong H."/>
            <person name="Wang Y."/>
            <person name="Zhang K."/>
            <person name="Velt A."/>
            <person name="Avia K."/>
            <person name="Holtgrawe D."/>
            <person name="Grimplet J."/>
            <person name="Matus J.T."/>
            <person name="Ware D."/>
            <person name="Wu X."/>
            <person name="Wang H."/>
            <person name="Liu C."/>
            <person name="Fang Y."/>
            <person name="Rustenholz C."/>
            <person name="Cheng Z."/>
            <person name="Xiao H."/>
            <person name="Zhou Y."/>
        </authorList>
    </citation>
    <scope>NUCLEOTIDE SEQUENCE [LARGE SCALE GENOMIC DNA]</scope>
    <source>
        <strain evidence="12">cv. Pinot noir / PN40024</strain>
        <tissue evidence="11">Leaf</tissue>
    </source>
</reference>
<dbReference type="PROSITE" id="PS00725">
    <property type="entry name" value="GERMIN"/>
    <property type="match status" value="1"/>
</dbReference>
<organism evidence="11 12">
    <name type="scientific">Vitis vinifera</name>
    <name type="common">Grape</name>
    <dbReference type="NCBI Taxonomy" id="29760"/>
    <lineage>
        <taxon>Eukaryota</taxon>
        <taxon>Viridiplantae</taxon>
        <taxon>Streptophyta</taxon>
        <taxon>Embryophyta</taxon>
        <taxon>Tracheophyta</taxon>
        <taxon>Spermatophyta</taxon>
        <taxon>Magnoliopsida</taxon>
        <taxon>eudicotyledons</taxon>
        <taxon>Gunneridae</taxon>
        <taxon>Pentapetalae</taxon>
        <taxon>rosids</taxon>
        <taxon>Vitales</taxon>
        <taxon>Vitaceae</taxon>
        <taxon>Viteae</taxon>
        <taxon>Vitis</taxon>
    </lineage>
</organism>
<evidence type="ECO:0000313" key="12">
    <source>
        <dbReference type="Proteomes" id="UP001227230"/>
    </source>
</evidence>
<proteinExistence type="inferred from homology"/>